<comment type="similarity">
    <text evidence="2">Belongs to the 2H phosphoesterase superfamily. ThpR family.</text>
</comment>
<dbReference type="RefSeq" id="WP_188880875.1">
    <property type="nucleotide sequence ID" value="NZ_BMOY01000004.1"/>
</dbReference>
<comment type="function">
    <text evidence="2">Hydrolyzes RNA 2',3'-cyclic phosphodiester to an RNA 2'-phosphomonoester.</text>
</comment>
<feature type="active site" description="Proton acceptor" evidence="2">
    <location>
        <position position="128"/>
    </location>
</feature>
<evidence type="ECO:0000256" key="1">
    <source>
        <dbReference type="ARBA" id="ARBA00022801"/>
    </source>
</evidence>
<name>A0A917K3L2_9BACL</name>
<dbReference type="EC" id="3.1.4.58" evidence="2"/>
<protein>
    <recommendedName>
        <fullName evidence="2">RNA 2',3'-cyclic phosphodiesterase</fullName>
        <shortName evidence="2">RNA 2',3'-CPDase</shortName>
        <ecNumber evidence="2">3.1.4.58</ecNumber>
    </recommendedName>
</protein>
<dbReference type="PANTHER" id="PTHR35561">
    <property type="entry name" value="RNA 2',3'-CYCLIC PHOSPHODIESTERASE"/>
    <property type="match status" value="1"/>
</dbReference>
<dbReference type="GO" id="GO:0004113">
    <property type="term" value="F:2',3'-cyclic-nucleotide 3'-phosphodiesterase activity"/>
    <property type="evidence" value="ECO:0007669"/>
    <property type="project" value="InterPro"/>
</dbReference>
<reference evidence="3" key="1">
    <citation type="journal article" date="2014" name="Int. J. Syst. Evol. Microbiol.">
        <title>Complete genome sequence of Corynebacterium casei LMG S-19264T (=DSM 44701T), isolated from a smear-ripened cheese.</title>
        <authorList>
            <consortium name="US DOE Joint Genome Institute (JGI-PGF)"/>
            <person name="Walter F."/>
            <person name="Albersmeier A."/>
            <person name="Kalinowski J."/>
            <person name="Ruckert C."/>
        </authorList>
    </citation>
    <scope>NUCLEOTIDE SEQUENCE</scope>
    <source>
        <strain evidence="3">JCM 18487</strain>
    </source>
</reference>
<evidence type="ECO:0000256" key="2">
    <source>
        <dbReference type="HAMAP-Rule" id="MF_01940"/>
    </source>
</evidence>
<dbReference type="AlphaFoldDB" id="A0A917K3L2"/>
<dbReference type="InterPro" id="IPR004175">
    <property type="entry name" value="RNA_CPDase"/>
</dbReference>
<organism evidence="3 4">
    <name type="scientific">Alicyclobacillus cellulosilyticus</name>
    <dbReference type="NCBI Taxonomy" id="1003997"/>
    <lineage>
        <taxon>Bacteria</taxon>
        <taxon>Bacillati</taxon>
        <taxon>Bacillota</taxon>
        <taxon>Bacilli</taxon>
        <taxon>Bacillales</taxon>
        <taxon>Alicyclobacillaceae</taxon>
        <taxon>Alicyclobacillus</taxon>
    </lineage>
</organism>
<dbReference type="Pfam" id="PF13563">
    <property type="entry name" value="2_5_RNA_ligase2"/>
    <property type="match status" value="1"/>
</dbReference>
<feature type="active site" description="Proton donor" evidence="2">
    <location>
        <position position="41"/>
    </location>
</feature>
<dbReference type="Proteomes" id="UP000637695">
    <property type="component" value="Unassembled WGS sequence"/>
</dbReference>
<sequence length="205" mass="22296">MRLFFGVPVPAELAREIGAWTRSLQAFGIRAANWSRPDLYHVTVLFLGELPPAAISQLDAIGRRAAAQVAPFRLRFAEVGAFAHNRVLWLGLADDEGMAALQRLHVAVRAGVADARVAAVDPRPFRAHMTLARQLDVAHFTALTRQARGWNKMADVTQTWAMDVPALCLFASTREGGRLTYPVVAMYPLSGLSHGGGDSGEALLR</sequence>
<dbReference type="GO" id="GO:0008664">
    <property type="term" value="F:RNA 2',3'-cyclic 3'-phosphodiesterase activity"/>
    <property type="evidence" value="ECO:0007669"/>
    <property type="project" value="UniProtKB-EC"/>
</dbReference>
<dbReference type="SUPFAM" id="SSF55144">
    <property type="entry name" value="LigT-like"/>
    <property type="match status" value="1"/>
</dbReference>
<comment type="caution">
    <text evidence="3">The sequence shown here is derived from an EMBL/GenBank/DDBJ whole genome shotgun (WGS) entry which is preliminary data.</text>
</comment>
<dbReference type="HAMAP" id="MF_01940">
    <property type="entry name" value="RNA_CPDase"/>
    <property type="match status" value="1"/>
</dbReference>
<feature type="short sequence motif" description="HXTX 1" evidence="2">
    <location>
        <begin position="41"/>
        <end position="44"/>
    </location>
</feature>
<evidence type="ECO:0000313" key="4">
    <source>
        <dbReference type="Proteomes" id="UP000637695"/>
    </source>
</evidence>
<keyword evidence="4" id="KW-1185">Reference proteome</keyword>
<accession>A0A917K3L2</accession>
<evidence type="ECO:0000313" key="3">
    <source>
        <dbReference type="EMBL" id="GGI97662.1"/>
    </source>
</evidence>
<comment type="catalytic activity">
    <reaction evidence="2">
        <text>a 3'-end 2',3'-cyclophospho-ribonucleotide-RNA + H2O = a 3'-end 2'-phospho-ribonucleotide-RNA + H(+)</text>
        <dbReference type="Rhea" id="RHEA:11828"/>
        <dbReference type="Rhea" id="RHEA-COMP:10464"/>
        <dbReference type="Rhea" id="RHEA-COMP:17353"/>
        <dbReference type="ChEBI" id="CHEBI:15377"/>
        <dbReference type="ChEBI" id="CHEBI:15378"/>
        <dbReference type="ChEBI" id="CHEBI:83064"/>
        <dbReference type="ChEBI" id="CHEBI:173113"/>
        <dbReference type="EC" id="3.1.4.58"/>
    </reaction>
</comment>
<dbReference type="EMBL" id="BMOY01000004">
    <property type="protein sequence ID" value="GGI97662.1"/>
    <property type="molecule type" value="Genomic_DNA"/>
</dbReference>
<dbReference type="NCBIfam" id="TIGR02258">
    <property type="entry name" value="2_5_ligase"/>
    <property type="match status" value="1"/>
</dbReference>
<gene>
    <name evidence="3" type="ORF">GCM10010885_04200</name>
</gene>
<proteinExistence type="inferred from homology"/>
<dbReference type="PANTHER" id="PTHR35561:SF1">
    <property type="entry name" value="RNA 2',3'-CYCLIC PHOSPHODIESTERASE"/>
    <property type="match status" value="1"/>
</dbReference>
<keyword evidence="1 2" id="KW-0378">Hydrolase</keyword>
<dbReference type="InterPro" id="IPR009097">
    <property type="entry name" value="Cyclic_Pdiesterase"/>
</dbReference>
<feature type="short sequence motif" description="HXTX 2" evidence="2">
    <location>
        <begin position="128"/>
        <end position="131"/>
    </location>
</feature>
<reference evidence="3" key="2">
    <citation type="submission" date="2020-09" db="EMBL/GenBank/DDBJ databases">
        <authorList>
            <person name="Sun Q."/>
            <person name="Ohkuma M."/>
        </authorList>
    </citation>
    <scope>NUCLEOTIDE SEQUENCE</scope>
    <source>
        <strain evidence="3">JCM 18487</strain>
    </source>
</reference>
<dbReference type="Gene3D" id="3.90.1140.10">
    <property type="entry name" value="Cyclic phosphodiesterase"/>
    <property type="match status" value="1"/>
</dbReference>